<evidence type="ECO:0008006" key="6">
    <source>
        <dbReference type="Google" id="ProtNLM"/>
    </source>
</evidence>
<keyword evidence="3" id="KW-0472">Membrane</keyword>
<keyword evidence="3" id="KW-0812">Transmembrane</keyword>
<keyword evidence="5" id="KW-1185">Reference proteome</keyword>
<dbReference type="EMBL" id="SELW01000193">
    <property type="protein sequence ID" value="TID30107.1"/>
    <property type="molecule type" value="Genomic_DNA"/>
</dbReference>
<evidence type="ECO:0000313" key="5">
    <source>
        <dbReference type="Proteomes" id="UP000307173"/>
    </source>
</evidence>
<keyword evidence="2" id="KW-0539">Nucleus</keyword>
<dbReference type="GO" id="GO:0003700">
    <property type="term" value="F:DNA-binding transcription factor activity"/>
    <property type="evidence" value="ECO:0007669"/>
    <property type="project" value="TreeGrafter"/>
</dbReference>
<gene>
    <name evidence="4" type="ORF">CANINC_001269</name>
</gene>
<dbReference type="GO" id="GO:0000976">
    <property type="term" value="F:transcription cis-regulatory region binding"/>
    <property type="evidence" value="ECO:0007669"/>
    <property type="project" value="TreeGrafter"/>
</dbReference>
<dbReference type="PANTHER" id="PTHR37534:SF43">
    <property type="entry name" value="FINGER DOMAIN PROTEIN, PUTATIVE (AFU_ORTHOLOGUE AFUA_1G01850)-RELATED"/>
    <property type="match status" value="1"/>
</dbReference>
<feature type="transmembrane region" description="Helical" evidence="3">
    <location>
        <begin position="220"/>
        <end position="241"/>
    </location>
</feature>
<evidence type="ECO:0000256" key="2">
    <source>
        <dbReference type="ARBA" id="ARBA00023242"/>
    </source>
</evidence>
<accession>A0A4T0X555</accession>
<dbReference type="GO" id="GO:0005634">
    <property type="term" value="C:nucleus"/>
    <property type="evidence" value="ECO:0007669"/>
    <property type="project" value="UniProtKB-SubCell"/>
</dbReference>
<dbReference type="PANTHER" id="PTHR37534">
    <property type="entry name" value="TRANSCRIPTIONAL ACTIVATOR PROTEIN UGA3"/>
    <property type="match status" value="1"/>
</dbReference>
<reference evidence="4 5" key="1">
    <citation type="journal article" date="2019" name="Front. Genet.">
        <title>Whole-Genome Sequencing of the Opportunistic Yeast Pathogen Candida inconspicua Uncovers Its Hybrid Origin.</title>
        <authorList>
            <person name="Mixao V."/>
            <person name="Hansen A.P."/>
            <person name="Saus E."/>
            <person name="Boekhout T."/>
            <person name="Lass-Florl C."/>
            <person name="Gabaldon T."/>
        </authorList>
    </citation>
    <scope>NUCLEOTIDE SEQUENCE [LARGE SCALE GENOMIC DNA]</scope>
    <source>
        <strain evidence="4 5">CBS 180</strain>
    </source>
</reference>
<comment type="subcellular location">
    <subcellularLocation>
        <location evidence="1">Nucleus</location>
    </subcellularLocation>
</comment>
<proteinExistence type="predicted"/>
<dbReference type="OrthoDB" id="5229455at2759"/>
<dbReference type="Proteomes" id="UP000307173">
    <property type="component" value="Unassembled WGS sequence"/>
</dbReference>
<evidence type="ECO:0000256" key="1">
    <source>
        <dbReference type="ARBA" id="ARBA00004123"/>
    </source>
</evidence>
<comment type="caution">
    <text evidence="4">The sequence shown here is derived from an EMBL/GenBank/DDBJ whole genome shotgun (WGS) entry which is preliminary data.</text>
</comment>
<organism evidence="4 5">
    <name type="scientific">Pichia inconspicua</name>
    <dbReference type="NCBI Taxonomy" id="52247"/>
    <lineage>
        <taxon>Eukaryota</taxon>
        <taxon>Fungi</taxon>
        <taxon>Dikarya</taxon>
        <taxon>Ascomycota</taxon>
        <taxon>Saccharomycotina</taxon>
        <taxon>Pichiomycetes</taxon>
        <taxon>Pichiales</taxon>
        <taxon>Pichiaceae</taxon>
        <taxon>Pichia</taxon>
    </lineage>
</organism>
<sequence length="462" mass="52789">MNTRRVRNQIESTKLNENGFFINIRSKKAIMSNEIIDAIALPNIPSFIPISSTPILPLPEKLLDHEYFRVVLDFFKHFTGHYIVAAPPQIYKHNPMCTTIPELAIQNTCLLDVLISHALTHRSLVLTDENYSQNLVEQLTSRGMDQLVSLTNGGFKIKSEVACLTALYVCTQKIFSGHGFLGYTQFTDLARTSLENFVKEDKTVEVLNNGKYLLREDKNYLAYFLLTWIGYLEIVGMMMMVSPESNKMPKRSSQVLERFELLNTSKLDLFLGFDISFLFMFDKLIPIINVIEEIYPTASSLPIEILSKAIEWEHEFNDIYAKFKSTDGDLGDLTGSNSTLNASNDAFYYAGILHLYRRVYNLPRTNSVVQRMVRKIYEIFKDSIDSASNTEYCTIFPFFVAACEAVLPEHRSFFYDRFEVQFLGGNLLAGDVLGILKDTWATGESWVNSVKRTKNHSGFFLI</sequence>
<dbReference type="AlphaFoldDB" id="A0A4T0X555"/>
<evidence type="ECO:0000313" key="4">
    <source>
        <dbReference type="EMBL" id="TID30107.1"/>
    </source>
</evidence>
<protein>
    <recommendedName>
        <fullName evidence="6">Transcription factor domain-containing protein</fullName>
    </recommendedName>
</protein>
<keyword evidence="3" id="KW-1133">Transmembrane helix</keyword>
<dbReference type="Pfam" id="PF11951">
    <property type="entry name" value="Fungal_trans_2"/>
    <property type="match status" value="1"/>
</dbReference>
<name>A0A4T0X555_9ASCO</name>
<dbReference type="InterPro" id="IPR021858">
    <property type="entry name" value="Fun_TF"/>
</dbReference>
<evidence type="ECO:0000256" key="3">
    <source>
        <dbReference type="SAM" id="Phobius"/>
    </source>
</evidence>
<dbReference type="GO" id="GO:0045944">
    <property type="term" value="P:positive regulation of transcription by RNA polymerase II"/>
    <property type="evidence" value="ECO:0007669"/>
    <property type="project" value="TreeGrafter"/>
</dbReference>